<dbReference type="Proteomes" id="UP000078534">
    <property type="component" value="Unassembled WGS sequence"/>
</dbReference>
<reference evidence="3" key="1">
    <citation type="submission" date="2016-04" db="EMBL/GenBank/DDBJ databases">
        <authorList>
            <person name="Lyu Z."/>
            <person name="Lyu W."/>
        </authorList>
    </citation>
    <scope>NUCLEOTIDE SEQUENCE [LARGE SCALE GENOMIC DNA]</scope>
    <source>
        <strain evidence="3">C44</strain>
    </source>
</reference>
<keyword evidence="3" id="KW-1185">Reference proteome</keyword>
<dbReference type="STRING" id="152268.A6K24_10805"/>
<gene>
    <name evidence="2" type="ORF">A6K24_10805</name>
</gene>
<dbReference type="RefSeq" id="WP_066338640.1">
    <property type="nucleotide sequence ID" value="NZ_LWSG01000043.1"/>
</dbReference>
<name>A0A179SN03_9BACI</name>
<accession>A0A179SN03</accession>
<proteinExistence type="predicted"/>
<feature type="region of interest" description="Disordered" evidence="1">
    <location>
        <begin position="28"/>
        <end position="49"/>
    </location>
</feature>
<evidence type="ECO:0000313" key="2">
    <source>
        <dbReference type="EMBL" id="OAS83105.1"/>
    </source>
</evidence>
<organism evidence="2 3">
    <name type="scientific">Metabacillus litoralis</name>
    <dbReference type="NCBI Taxonomy" id="152268"/>
    <lineage>
        <taxon>Bacteria</taxon>
        <taxon>Bacillati</taxon>
        <taxon>Bacillota</taxon>
        <taxon>Bacilli</taxon>
        <taxon>Bacillales</taxon>
        <taxon>Bacillaceae</taxon>
        <taxon>Metabacillus</taxon>
    </lineage>
</organism>
<sequence length="206" mass="23686">MALKRVRRPVLGGEKEFLEKRELETSMTGINNEKEFTEEQKSEPKPNHLNSFSVEQAKVEEEVLKNNQDNKSLLCRQISFIDGKVKIPRKAKVDKGSYFFRINSIMSKEGLHGKYGAYDQYLVSFSLFRSGDEVPVQVTIPYTISSNPNSPLMQLLMNFKSFFEGQSITINQLVGWKGSCEINYYITDSGDEYERLTVKHIENPKI</sequence>
<evidence type="ECO:0000313" key="3">
    <source>
        <dbReference type="Proteomes" id="UP000078534"/>
    </source>
</evidence>
<comment type="caution">
    <text evidence="2">The sequence shown here is derived from an EMBL/GenBank/DDBJ whole genome shotgun (WGS) entry which is preliminary data.</text>
</comment>
<protein>
    <submittedName>
        <fullName evidence="2">Uncharacterized protein</fullName>
    </submittedName>
</protein>
<feature type="compositionally biased region" description="Basic and acidic residues" evidence="1">
    <location>
        <begin position="32"/>
        <end position="46"/>
    </location>
</feature>
<dbReference type="AlphaFoldDB" id="A0A179SN03"/>
<dbReference type="OrthoDB" id="2861504at2"/>
<dbReference type="EMBL" id="LWSG01000043">
    <property type="protein sequence ID" value="OAS83105.1"/>
    <property type="molecule type" value="Genomic_DNA"/>
</dbReference>
<evidence type="ECO:0000256" key="1">
    <source>
        <dbReference type="SAM" id="MobiDB-lite"/>
    </source>
</evidence>